<dbReference type="PANTHER" id="PTHR31762">
    <property type="entry name" value="FAS-BINDING FACTOR-LIKE PROTEIN"/>
    <property type="match status" value="1"/>
</dbReference>
<proteinExistence type="predicted"/>
<accession>A0ABP0UQ46</accession>
<feature type="compositionally biased region" description="Pro residues" evidence="1">
    <location>
        <begin position="139"/>
        <end position="149"/>
    </location>
</feature>
<evidence type="ECO:0008006" key="4">
    <source>
        <dbReference type="Google" id="ProtNLM"/>
    </source>
</evidence>
<dbReference type="InterPro" id="IPR040321">
    <property type="entry name" value="SCD2-like"/>
</dbReference>
<organism evidence="2 3">
    <name type="scientific">Sphagnum troendelagicum</name>
    <dbReference type="NCBI Taxonomy" id="128251"/>
    <lineage>
        <taxon>Eukaryota</taxon>
        <taxon>Viridiplantae</taxon>
        <taxon>Streptophyta</taxon>
        <taxon>Embryophyta</taxon>
        <taxon>Bryophyta</taxon>
        <taxon>Sphagnophytina</taxon>
        <taxon>Sphagnopsida</taxon>
        <taxon>Sphagnales</taxon>
        <taxon>Sphagnaceae</taxon>
        <taxon>Sphagnum</taxon>
    </lineage>
</organism>
<protein>
    <recommendedName>
        <fullName evidence="4">Coiled-coil domain-containing protein SCD2</fullName>
    </recommendedName>
</protein>
<feature type="region of interest" description="Disordered" evidence="1">
    <location>
        <begin position="1"/>
        <end position="93"/>
    </location>
</feature>
<dbReference type="EMBL" id="OZ019897">
    <property type="protein sequence ID" value="CAK9226896.1"/>
    <property type="molecule type" value="Genomic_DNA"/>
</dbReference>
<name>A0ABP0UQ46_9BRYO</name>
<dbReference type="PANTHER" id="PTHR31762:SF10">
    <property type="entry name" value="FAS-BINDING FACTOR-LIKE PROTEIN"/>
    <property type="match status" value="1"/>
</dbReference>
<feature type="region of interest" description="Disordered" evidence="1">
    <location>
        <begin position="125"/>
        <end position="196"/>
    </location>
</feature>
<evidence type="ECO:0000256" key="1">
    <source>
        <dbReference type="SAM" id="MobiDB-lite"/>
    </source>
</evidence>
<gene>
    <name evidence="2" type="ORF">CSSPTR1EN2_LOCUS18468</name>
</gene>
<evidence type="ECO:0000313" key="3">
    <source>
        <dbReference type="Proteomes" id="UP001497512"/>
    </source>
</evidence>
<keyword evidence="3" id="KW-1185">Reference proteome</keyword>
<feature type="compositionally biased region" description="Basic and acidic residues" evidence="1">
    <location>
        <begin position="162"/>
        <end position="171"/>
    </location>
</feature>
<feature type="region of interest" description="Disordered" evidence="1">
    <location>
        <begin position="377"/>
        <end position="397"/>
    </location>
</feature>
<evidence type="ECO:0000313" key="2">
    <source>
        <dbReference type="EMBL" id="CAK9226896.1"/>
    </source>
</evidence>
<reference evidence="2" key="1">
    <citation type="submission" date="2024-02" db="EMBL/GenBank/DDBJ databases">
        <authorList>
            <consortium name="ELIXIR-Norway"/>
            <consortium name="Elixir Norway"/>
        </authorList>
    </citation>
    <scope>NUCLEOTIDE SEQUENCE</scope>
</reference>
<sequence length="584" mass="64976">METNGTPVLAGQKSLPNNSHSLSAKLGPHHVRSASHGTPTGGRRPQNHAAKAARLAEAMQAQQHSFDEEDEGEVQFSPIPRQRSTPTPIIARDHSPAKPLKLLDNLPGPLRSGYTDSTSVVSRSASTGRSLGSRVTNVVPPPVTLPRPRPTNSAAVRMSDAPSEKNPEHRTRSSIIEFPKLTGRKETPNSTKQQETDALNDQIDLLTDENQSLLDKLRLLEEKLQESKMRSRELEKQVASVGEGVSLESRHKLRLEQAAKQREAALIAAKEQSKDAKDEEIASLRIESKTARDEALVAAEVAREAEFEAKALRTMTHRMILTQEEMEEVVLKRCWLARYWALAHRHGVHPEIANAKHEHWSSLAPLPLEVVLSAGQKAREEPSPHVPTAAANDGNETKIGQQKARAMRDVNDITGDGNIESMLSVEKGLRELASLKVEDAVVLSMARSRRVSFIQVDSGRKFDGLKTLQALELSAEEAEDVQFKQAWLIYFWRRAKNYDVEVDIADERLEFWVTRSNQQPTSQDVVDVARGLEQLRKLGIEEQLWEVSRKEIAQEVANYKLVDPESTSSSHLQRLASSLSVQSL</sequence>
<dbReference type="Proteomes" id="UP001497512">
    <property type="component" value="Chromosome 5"/>
</dbReference>